<dbReference type="EMBL" id="CP060010">
    <property type="protein sequence ID" value="QTN35460.1"/>
    <property type="molecule type" value="Genomic_DNA"/>
</dbReference>
<dbReference type="Pfam" id="PF04748">
    <property type="entry name" value="Polysacc_deac_2"/>
    <property type="match status" value="1"/>
</dbReference>
<dbReference type="InterPro" id="IPR011330">
    <property type="entry name" value="Glyco_hydro/deAcase_b/a-brl"/>
</dbReference>
<dbReference type="Gene3D" id="3.20.20.370">
    <property type="entry name" value="Glycoside hydrolase/deacetylase"/>
    <property type="match status" value="1"/>
</dbReference>
<organism evidence="2 3">
    <name type="scientific">Cognatishimia activa</name>
    <dbReference type="NCBI Taxonomy" id="1715691"/>
    <lineage>
        <taxon>Bacteria</taxon>
        <taxon>Pseudomonadati</taxon>
        <taxon>Pseudomonadota</taxon>
        <taxon>Alphaproteobacteria</taxon>
        <taxon>Rhodobacterales</taxon>
        <taxon>Paracoccaceae</taxon>
        <taxon>Cognatishimia</taxon>
    </lineage>
</organism>
<feature type="compositionally biased region" description="Low complexity" evidence="1">
    <location>
        <begin position="160"/>
        <end position="171"/>
    </location>
</feature>
<dbReference type="GO" id="GO:0005975">
    <property type="term" value="P:carbohydrate metabolic process"/>
    <property type="evidence" value="ECO:0007669"/>
    <property type="project" value="InterPro"/>
</dbReference>
<dbReference type="RefSeq" id="WP_209356165.1">
    <property type="nucleotide sequence ID" value="NZ_CP060010.1"/>
</dbReference>
<reference evidence="2" key="1">
    <citation type="submission" date="2020-07" db="EMBL/GenBank/DDBJ databases">
        <title>Genome sequences of bacteria associated with the marine, planktonic diatom Thalassiosira profunda strain ECT2AJA-044.</title>
        <authorList>
            <person name="Gargas C.B."/>
            <person name="Roberts W.R."/>
            <person name="Alverson A.J."/>
        </authorList>
    </citation>
    <scope>NUCLEOTIDE SEQUENCE</scope>
    <source>
        <strain evidence="2">ECT2AJA-044</strain>
    </source>
</reference>
<evidence type="ECO:0000313" key="3">
    <source>
        <dbReference type="Proteomes" id="UP000665026"/>
    </source>
</evidence>
<dbReference type="InterPro" id="IPR006837">
    <property type="entry name" value="Divergent_DAC"/>
</dbReference>
<feature type="region of interest" description="Disordered" evidence="1">
    <location>
        <begin position="148"/>
        <end position="199"/>
    </location>
</feature>
<name>A0A975ENS2_9RHOB</name>
<accession>A0A975ENS2</accession>
<dbReference type="Proteomes" id="UP000665026">
    <property type="component" value="Chromosome"/>
</dbReference>
<dbReference type="AlphaFoldDB" id="A0A975ENS2"/>
<evidence type="ECO:0000313" key="2">
    <source>
        <dbReference type="EMBL" id="QTN35460.1"/>
    </source>
</evidence>
<proteinExistence type="predicted"/>
<sequence>MIRGILVGFLGGGALGLVFAGVVSLVSPLPARIELESEATQAVSEPLASVQPGLATPSEADAPLATDTVAAAPAQSDGEGVPEADRASAPRPTPSDVVVVDGDPIVDEASAVAVTALEPVFPTPQANAIQTPEAESDTPEITLRPVQRPQVATTETATLAAPSVSESPSAPTTINVPIETTRADPTPTDLGVPASRGSEQEDVQTSLLQPATDLDEAFPQLTSTRLPTVGSSQVAADAAGVGDSSPLVQFAAKFERINSRPILSVVLIDEGKSDLDLSILREFPFPLSIAVNPAASNAVERARMFRSMGLEVLAVLDLPEGAKPEDVEVNLATGLVNLPESVAILEGAATGLQESREVSDQVISFVRASGHGLVMRPKGLNTAQKMAARDGVPSVTVFRDIDSKGQTEVVMRRFLDQAAFKARQEDGVLMLGHLRQDTLAALAVWTLADRASTVALAPASTLLRAQTEG</sequence>
<feature type="region of interest" description="Disordered" evidence="1">
    <location>
        <begin position="71"/>
        <end position="96"/>
    </location>
</feature>
<dbReference type="CDD" id="cd10936">
    <property type="entry name" value="CE4_DAC2"/>
    <property type="match status" value="1"/>
</dbReference>
<dbReference type="SUPFAM" id="SSF88713">
    <property type="entry name" value="Glycoside hydrolase/deacetylase"/>
    <property type="match status" value="1"/>
</dbReference>
<protein>
    <submittedName>
        <fullName evidence="2">Divergent polysaccharide deacetylase family protein</fullName>
    </submittedName>
</protein>
<dbReference type="KEGG" id="cact:HZ995_13370"/>
<gene>
    <name evidence="2" type="ORF">HZ995_13370</name>
</gene>
<evidence type="ECO:0000256" key="1">
    <source>
        <dbReference type="SAM" id="MobiDB-lite"/>
    </source>
</evidence>